<evidence type="ECO:0000259" key="1">
    <source>
        <dbReference type="PROSITE" id="PS50994"/>
    </source>
</evidence>
<sequence length="182" mass="20521">MTALQRGCLFFPFPILGIDTDNGGEFINEAVASYCEREQITFTRGHPYEKRDQCFVEQKNGAIVRQVVGYGALSGIHACQQLAELYRALHVYVNCFQPSMKLVAKHREGRTLRRVYDAARTPLQRLLLSGLLPDSRQQELRAMAKGLDPLRLFDQVTQLQQAVFQCEMDRCPAGSPMSAPTL</sequence>
<feature type="domain" description="Integrase catalytic" evidence="1">
    <location>
        <begin position="1"/>
        <end position="130"/>
    </location>
</feature>
<dbReference type="PROSITE" id="PS50994">
    <property type="entry name" value="INTEGRASE"/>
    <property type="match status" value="1"/>
</dbReference>
<evidence type="ECO:0000313" key="3">
    <source>
        <dbReference type="Proteomes" id="UP000287188"/>
    </source>
</evidence>
<reference evidence="3" key="1">
    <citation type="submission" date="2018-12" db="EMBL/GenBank/DDBJ databases">
        <title>Tengunoibacter tsumagoiensis gen. nov., sp. nov., Dictyobacter kobayashii sp. nov., D. alpinus sp. nov., and D. joshuensis sp. nov. and description of Dictyobacteraceae fam. nov. within the order Ktedonobacterales isolated from Tengu-no-mugimeshi.</title>
        <authorList>
            <person name="Wang C.M."/>
            <person name="Zheng Y."/>
            <person name="Sakai Y."/>
            <person name="Toyoda A."/>
            <person name="Minakuchi Y."/>
            <person name="Abe K."/>
            <person name="Yokota A."/>
            <person name="Yabe S."/>
        </authorList>
    </citation>
    <scope>NUCLEOTIDE SEQUENCE [LARGE SCALE GENOMIC DNA]</scope>
    <source>
        <strain evidence="3">Uno11</strain>
    </source>
</reference>
<evidence type="ECO:0000313" key="2">
    <source>
        <dbReference type="EMBL" id="GCE17152.1"/>
    </source>
</evidence>
<dbReference type="Gene3D" id="3.30.420.10">
    <property type="entry name" value="Ribonuclease H-like superfamily/Ribonuclease H"/>
    <property type="match status" value="1"/>
</dbReference>
<gene>
    <name evidence="2" type="ORF">KDK_09520</name>
</gene>
<dbReference type="SUPFAM" id="SSF53098">
    <property type="entry name" value="Ribonuclease H-like"/>
    <property type="match status" value="1"/>
</dbReference>
<dbReference type="GO" id="GO:0015074">
    <property type="term" value="P:DNA integration"/>
    <property type="evidence" value="ECO:0007669"/>
    <property type="project" value="InterPro"/>
</dbReference>
<dbReference type="AlphaFoldDB" id="A0A402ADN3"/>
<organism evidence="2 3">
    <name type="scientific">Dictyobacter kobayashii</name>
    <dbReference type="NCBI Taxonomy" id="2014872"/>
    <lineage>
        <taxon>Bacteria</taxon>
        <taxon>Bacillati</taxon>
        <taxon>Chloroflexota</taxon>
        <taxon>Ktedonobacteria</taxon>
        <taxon>Ktedonobacterales</taxon>
        <taxon>Dictyobacteraceae</taxon>
        <taxon>Dictyobacter</taxon>
    </lineage>
</organism>
<dbReference type="InterPro" id="IPR012337">
    <property type="entry name" value="RNaseH-like_sf"/>
</dbReference>
<keyword evidence="3" id="KW-1185">Reference proteome</keyword>
<comment type="caution">
    <text evidence="2">The sequence shown here is derived from an EMBL/GenBank/DDBJ whole genome shotgun (WGS) entry which is preliminary data.</text>
</comment>
<dbReference type="Proteomes" id="UP000287188">
    <property type="component" value="Unassembled WGS sequence"/>
</dbReference>
<dbReference type="InterPro" id="IPR001584">
    <property type="entry name" value="Integrase_cat-core"/>
</dbReference>
<dbReference type="EMBL" id="BIFS01000001">
    <property type="protein sequence ID" value="GCE17152.1"/>
    <property type="molecule type" value="Genomic_DNA"/>
</dbReference>
<dbReference type="GO" id="GO:0003676">
    <property type="term" value="F:nucleic acid binding"/>
    <property type="evidence" value="ECO:0007669"/>
    <property type="project" value="InterPro"/>
</dbReference>
<dbReference type="InterPro" id="IPR036397">
    <property type="entry name" value="RNaseH_sf"/>
</dbReference>
<proteinExistence type="predicted"/>
<accession>A0A402ADN3</accession>
<protein>
    <recommendedName>
        <fullName evidence="1">Integrase catalytic domain-containing protein</fullName>
    </recommendedName>
</protein>
<name>A0A402ADN3_9CHLR</name>